<evidence type="ECO:0000256" key="1">
    <source>
        <dbReference type="SAM" id="MobiDB-lite"/>
    </source>
</evidence>
<feature type="region of interest" description="Disordered" evidence="1">
    <location>
        <begin position="22"/>
        <end position="44"/>
    </location>
</feature>
<organism evidence="2 3">
    <name type="scientific">Caerostris extrusa</name>
    <name type="common">Bark spider</name>
    <name type="synonym">Caerostris bankana</name>
    <dbReference type="NCBI Taxonomy" id="172846"/>
    <lineage>
        <taxon>Eukaryota</taxon>
        <taxon>Metazoa</taxon>
        <taxon>Ecdysozoa</taxon>
        <taxon>Arthropoda</taxon>
        <taxon>Chelicerata</taxon>
        <taxon>Arachnida</taxon>
        <taxon>Araneae</taxon>
        <taxon>Araneomorphae</taxon>
        <taxon>Entelegynae</taxon>
        <taxon>Araneoidea</taxon>
        <taxon>Araneidae</taxon>
        <taxon>Caerostris</taxon>
    </lineage>
</organism>
<evidence type="ECO:0000313" key="3">
    <source>
        <dbReference type="Proteomes" id="UP001054945"/>
    </source>
</evidence>
<name>A0AAV4NXB0_CAEEX</name>
<evidence type="ECO:0000313" key="2">
    <source>
        <dbReference type="EMBL" id="GIX88988.1"/>
    </source>
</evidence>
<protein>
    <submittedName>
        <fullName evidence="2">Uncharacterized protein</fullName>
    </submittedName>
</protein>
<accession>A0AAV4NXB0</accession>
<proteinExistence type="predicted"/>
<reference evidence="2 3" key="1">
    <citation type="submission" date="2021-06" db="EMBL/GenBank/DDBJ databases">
        <title>Caerostris extrusa draft genome.</title>
        <authorList>
            <person name="Kono N."/>
            <person name="Arakawa K."/>
        </authorList>
    </citation>
    <scope>NUCLEOTIDE SEQUENCE [LARGE SCALE GENOMIC DNA]</scope>
</reference>
<dbReference type="Proteomes" id="UP001054945">
    <property type="component" value="Unassembled WGS sequence"/>
</dbReference>
<dbReference type="EMBL" id="BPLR01003811">
    <property type="protein sequence ID" value="GIX88988.1"/>
    <property type="molecule type" value="Genomic_DNA"/>
</dbReference>
<comment type="caution">
    <text evidence="2">The sequence shown here is derived from an EMBL/GenBank/DDBJ whole genome shotgun (WGS) entry which is preliminary data.</text>
</comment>
<keyword evidence="3" id="KW-1185">Reference proteome</keyword>
<sequence>MLLKWIVAYESKDSRLVRESLLHPSSQSNSGNIDDHGYKQQALVPPWSGGSMPKLFASKSQIIAKMLPRSPVVKSPDANKNL</sequence>
<feature type="compositionally biased region" description="Polar residues" evidence="1">
    <location>
        <begin position="23"/>
        <end position="32"/>
    </location>
</feature>
<gene>
    <name evidence="2" type="ORF">CEXT_439081</name>
</gene>
<dbReference type="AlphaFoldDB" id="A0AAV4NXB0"/>